<dbReference type="InterPro" id="IPR000719">
    <property type="entry name" value="Prot_kinase_dom"/>
</dbReference>
<feature type="domain" description="Ig-like" evidence="22">
    <location>
        <begin position="1"/>
        <end position="81"/>
    </location>
</feature>
<dbReference type="FunFam" id="3.30.200.20:FF:000126">
    <property type="entry name" value="Dual specificity mitogen-activated protein kinase kinase 4"/>
    <property type="match status" value="1"/>
</dbReference>
<keyword evidence="8 18" id="KW-0547">Nucleotide-binding</keyword>
<dbReference type="InterPro" id="IPR008271">
    <property type="entry name" value="Ser/Thr_kinase_AS"/>
</dbReference>
<keyword evidence="3" id="KW-0963">Cytoplasm</keyword>
<evidence type="ECO:0000256" key="18">
    <source>
        <dbReference type="PROSITE-ProRule" id="PRU10141"/>
    </source>
</evidence>
<keyword evidence="20" id="KW-0812">Transmembrane</keyword>
<evidence type="ECO:0000256" key="11">
    <source>
        <dbReference type="ARBA" id="ARBA00023137"/>
    </source>
</evidence>
<dbReference type="PANTHER" id="PTHR48013">
    <property type="entry name" value="DUAL SPECIFICITY MITOGEN-ACTIVATED PROTEIN KINASE KINASE 5-RELATED"/>
    <property type="match status" value="1"/>
</dbReference>
<dbReference type="GO" id="GO:0004674">
    <property type="term" value="F:protein serine/threonine kinase activity"/>
    <property type="evidence" value="ECO:0007669"/>
    <property type="project" value="UniProtKB-KW"/>
</dbReference>
<dbReference type="PROSITE" id="PS50835">
    <property type="entry name" value="IG_LIKE"/>
    <property type="match status" value="6"/>
</dbReference>
<organism evidence="24 25">
    <name type="scientific">Toxocara canis</name>
    <name type="common">Canine roundworm</name>
    <dbReference type="NCBI Taxonomy" id="6265"/>
    <lineage>
        <taxon>Eukaryota</taxon>
        <taxon>Metazoa</taxon>
        <taxon>Ecdysozoa</taxon>
        <taxon>Nematoda</taxon>
        <taxon>Chromadorea</taxon>
        <taxon>Rhabditida</taxon>
        <taxon>Spirurina</taxon>
        <taxon>Ascaridomorpha</taxon>
        <taxon>Ascaridoidea</taxon>
        <taxon>Toxocaridae</taxon>
        <taxon>Toxocara</taxon>
    </lineage>
</organism>
<dbReference type="SMART" id="SM00408">
    <property type="entry name" value="IGc2"/>
    <property type="match status" value="4"/>
</dbReference>
<dbReference type="InterPro" id="IPR003961">
    <property type="entry name" value="FN3_dom"/>
</dbReference>
<dbReference type="Gene3D" id="3.30.200.20">
    <property type="entry name" value="Phosphorylase Kinase, domain 1"/>
    <property type="match status" value="1"/>
</dbReference>
<dbReference type="SMART" id="SM00220">
    <property type="entry name" value="S_TKc"/>
    <property type="match status" value="1"/>
</dbReference>
<dbReference type="Pfam" id="PF00069">
    <property type="entry name" value="Pkinase"/>
    <property type="match status" value="1"/>
</dbReference>
<sequence>MVVCSVEGLAFDTGPEATINWYKNGNNRPIGRMGRVMTLTKGKALSKQLMFVKPTVDDSGIYKCVATALGGETQEKTMTISFIRAAEFVDVQREQHPEDGKDALIVCRVSGDPSLEIFWQFNGNNIAEGGPRGYEFRDKNQVLFIPKFESEQDDGEYLCNAAQFSSFETLAINVTAYAPPQITVFEGPEMGRGYEGHSAQIQCQAVGKPKPLYKWLKRTVTPPQITVFEGPEMGRGYEGHSAQIQCQAVGKPKPLYKWLKRTDSVEEQVSASDKYSVEGGLLVVHSLIPSDAGIYSCIASNALDHQRLDFNLSVFRKPKIEKMENLTRERGDSIELRCAFSGDGHIKAKWVHQGEEWAEPNTEEAVANSEVHRNDDYGATTAATKSNDLDASYEESDLENETTDLEEGGFERRKRQDSRITIRSEEDAVVLSIQLLGEDDAGVYQCVAENEAGSDRRSIFLAITHEPTITGHSDTQRALAGSTVEMSCEASAVPDPVWTWSGPQGVIEADGTKRTIHSEAMSTKLAITNTDDSDYGFYVCTAENGIGSPVRAQIEVVQIFIPDMPTEVNCHEHIYPNFATCKVDGFNDADQGHRPTELIFYYAKDTEVDREFMWDSQAHNVTLPFATGVDMKIDGLEPKIRYTVRVRALNEAGMSELSETDFIETTDPWAPETPHLVRSECQRVCKLSWRHPNDHGSPLTSYRLFVREILNEHPREFAAEVNELQLSADQTNVDLTLLKPLTTYEVRLMAVNDVGNSNPYTVVLNTSEFSGEDERGVKAGSMRIILAACFVLLFVLLVIDLICFATNRCGLLACFCINCLGRSIHPNKGKDVERGSKSTESNRLLNEGRAEVGISASDEKEGLPGGPQSTSACVRSHTLGGCERIRYELGELIQDERETSPVSDFWRLAEQAPLPDDQPQSRPSNEPDQAPQERRKRPRCLAEEMLEEFTKRIREDQPSRHIVVIYRKFAIYDLAVAPGNQTHPSSSCIRSRTQHSYMSAGGAEAAGYKTGHCRRLLFIVDKDLLFAAASSTFPSPYDIGALNDHSAYYNALHLSSSFIIAIQMKGPYCLLSNNLLSSSSCILVLGNIIFEAVTAIFEAVTASRLTFGGPKFTTAYLRSHSAGKLKFSPNQIYDFTCADLVDEGEIGRGNFGTVNRMLHPKSGSVLAVKRIRSNTVNQTEQKQLLMELEAIMNSQCENIVQFYGAIFREGDCWICMEMMDLSLEKLYKVVYEKQQRQLPEEIIGYIAVSTVNALSYLKEHLKIIHRDIKPSNILLDRKGYIKLCDFGIAGHLIDSIAKTQDAGCRPYMAPERLQSNDPYDVRSDVWSLGITLFEISTGRFPFSAWDSPFQQLQEVVSGEPPVMQPGSYSAHLVTFVNHCLIKGKEERPKYKDLMSMEFYKTYNVIGEDEVSCARSVVGDFVASALASDTHEENQIDGSTLSEEPMKCEENCSLQASRSNWVQFS</sequence>
<keyword evidence="9 24" id="KW-0418">Kinase</keyword>
<dbReference type="InterPro" id="IPR003599">
    <property type="entry name" value="Ig_sub"/>
</dbReference>
<keyword evidence="4" id="KW-0723">Serine/threonine-protein kinase</keyword>
<dbReference type="GO" id="GO:0005524">
    <property type="term" value="F:ATP binding"/>
    <property type="evidence" value="ECO:0007669"/>
    <property type="project" value="UniProtKB-UniRule"/>
</dbReference>
<dbReference type="SUPFAM" id="SSF48726">
    <property type="entry name" value="Immunoglobulin"/>
    <property type="match status" value="5"/>
</dbReference>
<keyword evidence="5" id="KW-0597">Phosphoprotein</keyword>
<feature type="domain" description="Fibronectin type-III" evidence="23">
    <location>
        <begin position="670"/>
        <end position="773"/>
    </location>
</feature>
<dbReference type="FunFam" id="1.10.510.10:FF:000687">
    <property type="entry name" value="MAP kinase kinase MKK1/SSP32"/>
    <property type="match status" value="1"/>
</dbReference>
<evidence type="ECO:0000256" key="13">
    <source>
        <dbReference type="ARBA" id="ARBA00038035"/>
    </source>
</evidence>
<comment type="catalytic activity">
    <reaction evidence="17">
        <text>L-tyrosyl-[protein] + ATP = O-phospho-L-tyrosyl-[protein] + ADP + H(+)</text>
        <dbReference type="Rhea" id="RHEA:10596"/>
        <dbReference type="Rhea" id="RHEA-COMP:10136"/>
        <dbReference type="Rhea" id="RHEA-COMP:20101"/>
        <dbReference type="ChEBI" id="CHEBI:15378"/>
        <dbReference type="ChEBI" id="CHEBI:30616"/>
        <dbReference type="ChEBI" id="CHEBI:46858"/>
        <dbReference type="ChEBI" id="CHEBI:61978"/>
        <dbReference type="ChEBI" id="CHEBI:456216"/>
        <dbReference type="EC" id="2.7.12.2"/>
    </reaction>
</comment>
<feature type="domain" description="Ig-like" evidence="22">
    <location>
        <begin position="223"/>
        <end position="313"/>
    </location>
</feature>
<dbReference type="Gene3D" id="2.60.40.10">
    <property type="entry name" value="Immunoglobulins"/>
    <property type="match status" value="7"/>
</dbReference>
<evidence type="ECO:0000256" key="15">
    <source>
        <dbReference type="ARBA" id="ARBA00049014"/>
    </source>
</evidence>
<comment type="catalytic activity">
    <reaction evidence="16">
        <text>L-threonyl-[protein] + ATP = O-phospho-L-threonyl-[protein] + ADP + H(+)</text>
        <dbReference type="Rhea" id="RHEA:46608"/>
        <dbReference type="Rhea" id="RHEA-COMP:11060"/>
        <dbReference type="Rhea" id="RHEA-COMP:11605"/>
        <dbReference type="ChEBI" id="CHEBI:15378"/>
        <dbReference type="ChEBI" id="CHEBI:30013"/>
        <dbReference type="ChEBI" id="CHEBI:30616"/>
        <dbReference type="ChEBI" id="CHEBI:61977"/>
        <dbReference type="ChEBI" id="CHEBI:456216"/>
        <dbReference type="EC" id="2.7.12.2"/>
    </reaction>
</comment>
<dbReference type="EC" id="2.7.12.2" evidence="14"/>
<evidence type="ECO:0000313" key="25">
    <source>
        <dbReference type="Proteomes" id="UP000031036"/>
    </source>
</evidence>
<feature type="domain" description="Ig-like" evidence="22">
    <location>
        <begin position="318"/>
        <end position="462"/>
    </location>
</feature>
<proteinExistence type="inferred from homology"/>
<dbReference type="GO" id="GO:0008545">
    <property type="term" value="F:JUN kinase kinase activity"/>
    <property type="evidence" value="ECO:0007669"/>
    <property type="project" value="TreeGrafter"/>
</dbReference>
<feature type="region of interest" description="Disordered" evidence="19">
    <location>
        <begin position="375"/>
        <end position="412"/>
    </location>
</feature>
<accession>A0A0B2UIC1</accession>
<reference evidence="24 25" key="1">
    <citation type="submission" date="2014-11" db="EMBL/GenBank/DDBJ databases">
        <title>Genetic blueprint of the zoonotic pathogen Toxocara canis.</title>
        <authorList>
            <person name="Zhu X.-Q."/>
            <person name="Korhonen P.K."/>
            <person name="Cai H."/>
            <person name="Young N.D."/>
            <person name="Nejsum P."/>
            <person name="von Samson-Himmelstjerna G."/>
            <person name="Boag P.R."/>
            <person name="Tan P."/>
            <person name="Li Q."/>
            <person name="Min J."/>
            <person name="Yang Y."/>
            <person name="Wang X."/>
            <person name="Fang X."/>
            <person name="Hall R.S."/>
            <person name="Hofmann A."/>
            <person name="Sternberg P.W."/>
            <person name="Jex A.R."/>
            <person name="Gasser R.B."/>
        </authorList>
    </citation>
    <scope>NUCLEOTIDE SEQUENCE [LARGE SCALE GENOMIC DNA]</scope>
    <source>
        <strain evidence="24">PN_DK_2014</strain>
    </source>
</reference>
<feature type="domain" description="Ig-like" evidence="22">
    <location>
        <begin position="180"/>
        <end position="217"/>
    </location>
</feature>
<keyword evidence="12" id="KW-0393">Immunoglobulin domain</keyword>
<evidence type="ECO:0000256" key="5">
    <source>
        <dbReference type="ARBA" id="ARBA00022553"/>
    </source>
</evidence>
<dbReference type="CDD" id="cd06616">
    <property type="entry name" value="PKc_MKK4"/>
    <property type="match status" value="1"/>
</dbReference>
<feature type="domain" description="Fibronectin type-III" evidence="23">
    <location>
        <begin position="564"/>
        <end position="668"/>
    </location>
</feature>
<comment type="caution">
    <text evidence="24">The sequence shown here is derived from an EMBL/GenBank/DDBJ whole genome shotgun (WGS) entry which is preliminary data.</text>
</comment>
<evidence type="ECO:0000256" key="8">
    <source>
        <dbReference type="ARBA" id="ARBA00022741"/>
    </source>
</evidence>
<feature type="compositionally biased region" description="Acidic residues" evidence="19">
    <location>
        <begin position="391"/>
        <end position="408"/>
    </location>
</feature>
<dbReference type="InterPro" id="IPR036116">
    <property type="entry name" value="FN3_sf"/>
</dbReference>
<feature type="domain" description="Ig-like" evidence="22">
    <location>
        <begin position="86"/>
        <end position="175"/>
    </location>
</feature>
<comment type="catalytic activity">
    <reaction evidence="15">
        <text>L-seryl-[protein] + ATP = O-phospho-L-seryl-[protein] + ADP + H(+)</text>
        <dbReference type="Rhea" id="RHEA:17989"/>
        <dbReference type="Rhea" id="RHEA-COMP:9863"/>
        <dbReference type="Rhea" id="RHEA-COMP:11604"/>
        <dbReference type="ChEBI" id="CHEBI:15378"/>
        <dbReference type="ChEBI" id="CHEBI:29999"/>
        <dbReference type="ChEBI" id="CHEBI:30616"/>
        <dbReference type="ChEBI" id="CHEBI:83421"/>
        <dbReference type="ChEBI" id="CHEBI:456216"/>
        <dbReference type="EC" id="2.7.12.2"/>
    </reaction>
</comment>
<dbReference type="OMA" id="VFEGPEM"/>
<keyword evidence="11" id="KW-0829">Tyrosine-protein kinase</keyword>
<keyword evidence="20" id="KW-0472">Membrane</keyword>
<dbReference type="PROSITE" id="PS50011">
    <property type="entry name" value="PROTEIN_KINASE_DOM"/>
    <property type="match status" value="1"/>
</dbReference>
<dbReference type="GO" id="GO:0005737">
    <property type="term" value="C:cytoplasm"/>
    <property type="evidence" value="ECO:0007669"/>
    <property type="project" value="UniProtKB-SubCell"/>
</dbReference>
<dbReference type="CDD" id="cd00096">
    <property type="entry name" value="Ig"/>
    <property type="match status" value="5"/>
</dbReference>
<feature type="transmembrane region" description="Helical" evidence="20">
    <location>
        <begin position="784"/>
        <end position="807"/>
    </location>
</feature>
<dbReference type="PROSITE" id="PS50853">
    <property type="entry name" value="FN3"/>
    <property type="match status" value="2"/>
</dbReference>
<dbReference type="EMBL" id="JPKZ01022848">
    <property type="protein sequence ID" value="KHN70811.1"/>
    <property type="molecule type" value="Genomic_DNA"/>
</dbReference>
<feature type="region of interest" description="Disordered" evidence="19">
    <location>
        <begin position="829"/>
        <end position="874"/>
    </location>
</feature>
<evidence type="ECO:0000256" key="19">
    <source>
        <dbReference type="SAM" id="MobiDB-lite"/>
    </source>
</evidence>
<feature type="domain" description="Protein kinase" evidence="21">
    <location>
        <begin position="1140"/>
        <end position="1399"/>
    </location>
</feature>
<dbReference type="SMART" id="SM00409">
    <property type="entry name" value="IG"/>
    <property type="match status" value="5"/>
</dbReference>
<evidence type="ECO:0000256" key="16">
    <source>
        <dbReference type="ARBA" id="ARBA00049299"/>
    </source>
</evidence>
<keyword evidence="10 18" id="KW-0067">ATP-binding</keyword>
<evidence type="ECO:0000256" key="3">
    <source>
        <dbReference type="ARBA" id="ARBA00022490"/>
    </source>
</evidence>
<dbReference type="GO" id="GO:0004713">
    <property type="term" value="F:protein tyrosine kinase activity"/>
    <property type="evidence" value="ECO:0007669"/>
    <property type="project" value="UniProtKB-KW"/>
</dbReference>
<comment type="similarity">
    <text evidence="13">Belongs to the protein kinase superfamily. STE Ser/Thr protein kinase family. MAP kinase kinase subfamily.</text>
</comment>
<dbReference type="Pfam" id="PF13927">
    <property type="entry name" value="Ig_3"/>
    <property type="match status" value="2"/>
</dbReference>
<keyword evidence="6" id="KW-0808">Transferase</keyword>
<dbReference type="OrthoDB" id="428111at2759"/>
<dbReference type="SUPFAM" id="SSF56112">
    <property type="entry name" value="Protein kinase-like (PK-like)"/>
    <property type="match status" value="1"/>
</dbReference>
<dbReference type="SUPFAM" id="SSF49265">
    <property type="entry name" value="Fibronectin type III"/>
    <property type="match status" value="1"/>
</dbReference>
<dbReference type="CDD" id="cd00063">
    <property type="entry name" value="FN3"/>
    <property type="match status" value="2"/>
</dbReference>
<dbReference type="PROSITE" id="PS00107">
    <property type="entry name" value="PROTEIN_KINASE_ATP"/>
    <property type="match status" value="1"/>
</dbReference>
<evidence type="ECO:0000256" key="12">
    <source>
        <dbReference type="ARBA" id="ARBA00023319"/>
    </source>
</evidence>
<dbReference type="SMART" id="SM00060">
    <property type="entry name" value="FN3"/>
    <property type="match status" value="2"/>
</dbReference>
<dbReference type="InterPro" id="IPR013783">
    <property type="entry name" value="Ig-like_fold"/>
</dbReference>
<dbReference type="Gene3D" id="1.10.510.10">
    <property type="entry name" value="Transferase(Phosphotransferase) domain 1"/>
    <property type="match status" value="1"/>
</dbReference>
<dbReference type="InterPro" id="IPR036179">
    <property type="entry name" value="Ig-like_dom_sf"/>
</dbReference>
<evidence type="ECO:0000256" key="7">
    <source>
        <dbReference type="ARBA" id="ARBA00022737"/>
    </source>
</evidence>
<evidence type="ECO:0000256" key="9">
    <source>
        <dbReference type="ARBA" id="ARBA00022777"/>
    </source>
</evidence>
<dbReference type="Proteomes" id="UP000031036">
    <property type="component" value="Unassembled WGS sequence"/>
</dbReference>
<evidence type="ECO:0000256" key="17">
    <source>
        <dbReference type="ARBA" id="ARBA00051693"/>
    </source>
</evidence>
<evidence type="ECO:0000256" key="6">
    <source>
        <dbReference type="ARBA" id="ARBA00022679"/>
    </source>
</evidence>
<protein>
    <recommendedName>
        <fullName evidence="14">mitogen-activated protein kinase kinase</fullName>
        <ecNumber evidence="14">2.7.12.2</ecNumber>
    </recommendedName>
</protein>
<evidence type="ECO:0000256" key="1">
    <source>
        <dbReference type="ARBA" id="ARBA00004496"/>
    </source>
</evidence>
<evidence type="ECO:0000256" key="14">
    <source>
        <dbReference type="ARBA" id="ARBA00038999"/>
    </source>
</evidence>
<dbReference type="InterPro" id="IPR007110">
    <property type="entry name" value="Ig-like_dom"/>
</dbReference>
<keyword evidence="25" id="KW-1185">Reference proteome</keyword>
<evidence type="ECO:0000256" key="2">
    <source>
        <dbReference type="ARBA" id="ARBA00006692"/>
    </source>
</evidence>
<dbReference type="Pfam" id="PF07679">
    <property type="entry name" value="I-set"/>
    <property type="match status" value="2"/>
</dbReference>
<evidence type="ECO:0000259" key="21">
    <source>
        <dbReference type="PROSITE" id="PS50011"/>
    </source>
</evidence>
<gene>
    <name evidence="24" type="primary">Map2k4</name>
    <name evidence="24" type="ORF">Tcan_17386</name>
</gene>
<dbReference type="Pfam" id="PF00041">
    <property type="entry name" value="fn3"/>
    <property type="match status" value="1"/>
</dbReference>
<dbReference type="InterPro" id="IPR017441">
    <property type="entry name" value="Protein_kinase_ATP_BS"/>
</dbReference>
<dbReference type="PANTHER" id="PTHR48013:SF15">
    <property type="entry name" value="DUAL SPECIFICITY MITOGEN-ACTIVATED PROTEIN KINASE KINASE 4"/>
    <property type="match status" value="1"/>
</dbReference>
<name>A0A0B2UIC1_TOXCA</name>
<comment type="similarity">
    <text evidence="2">Belongs to the protein kinase superfamily. CAMK Ser/Thr protein kinase family.</text>
</comment>
<feature type="domain" description="Ig-like" evidence="22">
    <location>
        <begin position="467"/>
        <end position="557"/>
    </location>
</feature>
<dbReference type="InterPro" id="IPR013098">
    <property type="entry name" value="Ig_I-set"/>
</dbReference>
<evidence type="ECO:0000313" key="24">
    <source>
        <dbReference type="EMBL" id="KHN70811.1"/>
    </source>
</evidence>
<dbReference type="GO" id="GO:0006950">
    <property type="term" value="P:response to stress"/>
    <property type="evidence" value="ECO:0007669"/>
    <property type="project" value="UniProtKB-ARBA"/>
</dbReference>
<evidence type="ECO:0000256" key="10">
    <source>
        <dbReference type="ARBA" id="ARBA00022840"/>
    </source>
</evidence>
<dbReference type="InterPro" id="IPR011009">
    <property type="entry name" value="Kinase-like_dom_sf"/>
</dbReference>
<feature type="compositionally biased region" description="Polar residues" evidence="19">
    <location>
        <begin position="918"/>
        <end position="927"/>
    </location>
</feature>
<evidence type="ECO:0000259" key="22">
    <source>
        <dbReference type="PROSITE" id="PS50835"/>
    </source>
</evidence>
<dbReference type="PROSITE" id="PS00108">
    <property type="entry name" value="PROTEIN_KINASE_ST"/>
    <property type="match status" value="1"/>
</dbReference>
<dbReference type="InterPro" id="IPR003598">
    <property type="entry name" value="Ig_sub2"/>
</dbReference>
<keyword evidence="20" id="KW-1133">Transmembrane helix</keyword>
<evidence type="ECO:0000259" key="23">
    <source>
        <dbReference type="PROSITE" id="PS50853"/>
    </source>
</evidence>
<comment type="subcellular location">
    <subcellularLocation>
        <location evidence="1">Cytoplasm</location>
    </subcellularLocation>
</comment>
<keyword evidence="7" id="KW-0677">Repeat</keyword>
<feature type="binding site" evidence="18">
    <location>
        <position position="1169"/>
    </location>
    <ligand>
        <name>ATP</name>
        <dbReference type="ChEBI" id="CHEBI:30616"/>
    </ligand>
</feature>
<dbReference type="STRING" id="6265.A0A0B2UIC1"/>
<evidence type="ECO:0000256" key="20">
    <source>
        <dbReference type="SAM" id="Phobius"/>
    </source>
</evidence>
<feature type="region of interest" description="Disordered" evidence="19">
    <location>
        <begin position="912"/>
        <end position="939"/>
    </location>
</feature>
<evidence type="ECO:0000256" key="4">
    <source>
        <dbReference type="ARBA" id="ARBA00022527"/>
    </source>
</evidence>